<accession>A0A318KBX5</accession>
<organism evidence="2 3">
    <name type="scientific">Nocardia tenerifensis</name>
    <dbReference type="NCBI Taxonomy" id="228006"/>
    <lineage>
        <taxon>Bacteria</taxon>
        <taxon>Bacillati</taxon>
        <taxon>Actinomycetota</taxon>
        <taxon>Actinomycetes</taxon>
        <taxon>Mycobacteriales</taxon>
        <taxon>Nocardiaceae</taxon>
        <taxon>Nocardia</taxon>
    </lineage>
</organism>
<dbReference type="Proteomes" id="UP000247569">
    <property type="component" value="Unassembled WGS sequence"/>
</dbReference>
<comment type="caution">
    <text evidence="2">The sequence shown here is derived from an EMBL/GenBank/DDBJ whole genome shotgun (WGS) entry which is preliminary data.</text>
</comment>
<feature type="chain" id="PRO_5016435223" evidence="1">
    <location>
        <begin position="29"/>
        <end position="93"/>
    </location>
</feature>
<evidence type="ECO:0000256" key="1">
    <source>
        <dbReference type="SAM" id="SignalP"/>
    </source>
</evidence>
<evidence type="ECO:0000313" key="3">
    <source>
        <dbReference type="Proteomes" id="UP000247569"/>
    </source>
</evidence>
<feature type="signal peptide" evidence="1">
    <location>
        <begin position="1"/>
        <end position="28"/>
    </location>
</feature>
<name>A0A318KBX5_9NOCA</name>
<protein>
    <submittedName>
        <fullName evidence="2">Uncharacterized protein</fullName>
    </submittedName>
</protein>
<evidence type="ECO:0000313" key="2">
    <source>
        <dbReference type="EMBL" id="PXX71397.1"/>
    </source>
</evidence>
<gene>
    <name evidence="2" type="ORF">DFR70_101819</name>
</gene>
<keyword evidence="3" id="KW-1185">Reference proteome</keyword>
<keyword evidence="1" id="KW-0732">Signal</keyword>
<dbReference type="AlphaFoldDB" id="A0A318KBX5"/>
<reference evidence="2 3" key="1">
    <citation type="submission" date="2018-05" db="EMBL/GenBank/DDBJ databases">
        <title>Genomic Encyclopedia of Type Strains, Phase IV (KMG-IV): sequencing the most valuable type-strain genomes for metagenomic binning, comparative biology and taxonomic classification.</title>
        <authorList>
            <person name="Goeker M."/>
        </authorList>
    </citation>
    <scope>NUCLEOTIDE SEQUENCE [LARGE SCALE GENOMIC DNA]</scope>
    <source>
        <strain evidence="2 3">DSM 44704</strain>
    </source>
</reference>
<dbReference type="EMBL" id="QJKF01000001">
    <property type="protein sequence ID" value="PXX71397.1"/>
    <property type="molecule type" value="Genomic_DNA"/>
</dbReference>
<dbReference type="RefSeq" id="WP_040738930.1">
    <property type="nucleotide sequence ID" value="NZ_QJKF01000001.1"/>
</dbReference>
<proteinExistence type="predicted"/>
<sequence>MKLGALRMGVSIVALVGSGFLAIGPAHASEASVTCQEVKPHNGHVDASGCDAGEELDGKAAELSNEKGDVVYYCDQVSMEEGEKLLGEMCEKV</sequence>